<dbReference type="OrthoDB" id="435038at2759"/>
<evidence type="ECO:0008006" key="5">
    <source>
        <dbReference type="Google" id="ProtNLM"/>
    </source>
</evidence>
<evidence type="ECO:0000259" key="2">
    <source>
        <dbReference type="Pfam" id="PF14833"/>
    </source>
</evidence>
<feature type="domain" description="3-hydroxyisobutyrate dehydrogenase-like NAD-binding" evidence="2">
    <location>
        <begin position="153"/>
        <end position="273"/>
    </location>
</feature>
<keyword evidence="4" id="KW-1185">Reference proteome</keyword>
<proteinExistence type="predicted"/>
<sequence>MGRGMACSLARRGVQLKVFDVRPEACEEVVKLGATRAANPRECAEGVSVLIVAVLNAQQVSSVLFDGPDAALANFQGVCVVCATVAPGFIEDIAAKASGLGTTVVDAPMSGGTVRAGKGDLTFMVSACAPAMEKCRSVLEAMGKVFLVGEKPGLGSSMKMVNQVLAGVHIAVAAEAMALAAKMGFDTRQVYDIITTCGGNSFMFENRVPHMLDDDPTPHSALDIWPKDLGIVLDECRRLGFPCPMAGQALQQFLAGKAMGLGSKDDSFVVKVYEALAGVTTAACEGHVVKRQRTNESAPVLHKEDCLRVGFLGLGAMGRGMACSLARRGVQLKVFDVRPEACEEVVKLGATRAASPRECAEGVSVLIVAVLNAQQVSSVLFDGPDAALANFQGVCVVCATVAPGFIEDIAAKASGLGTTVVDAPMSGGTVRAGKGDLTFMVSACAPAMEKCRSVLEAMGKVFLVGEKPGLGSSMKMVNQVLAGVHIAVAAEAMALAAKAGLDTRQVYDIITTAAGNSFMFENRVPHMLDDDPTPHSALDIWPKDLGIVLDECKRLGFPCPMAGQALQQFLAGKAMGLGSKDDSFVVKVYEALAGMRVKSA</sequence>
<dbReference type="SUPFAM" id="SSF48179">
    <property type="entry name" value="6-phosphogluconate dehydrogenase C-terminal domain-like"/>
    <property type="match status" value="2"/>
</dbReference>
<accession>A0A813HNT8</accession>
<comment type="caution">
    <text evidence="3">The sequence shown here is derived from an EMBL/GenBank/DDBJ whole genome shotgun (WGS) entry which is preliminary data.</text>
</comment>
<dbReference type="EMBL" id="CAJNNV010032140">
    <property type="protein sequence ID" value="CAE8639083.1"/>
    <property type="molecule type" value="Genomic_DNA"/>
</dbReference>
<organism evidence="3 4">
    <name type="scientific">Polarella glacialis</name>
    <name type="common">Dinoflagellate</name>
    <dbReference type="NCBI Taxonomy" id="89957"/>
    <lineage>
        <taxon>Eukaryota</taxon>
        <taxon>Sar</taxon>
        <taxon>Alveolata</taxon>
        <taxon>Dinophyceae</taxon>
        <taxon>Suessiales</taxon>
        <taxon>Suessiaceae</taxon>
        <taxon>Polarella</taxon>
    </lineage>
</organism>
<dbReference type="PANTHER" id="PTHR43060:SF17">
    <property type="entry name" value="L-THREONATE DEHYDROGENASE"/>
    <property type="match status" value="1"/>
</dbReference>
<dbReference type="PROSITE" id="PS00895">
    <property type="entry name" value="3_HYDROXYISOBUT_DH"/>
    <property type="match status" value="1"/>
</dbReference>
<dbReference type="Gene3D" id="1.10.1040.10">
    <property type="entry name" value="N-(1-d-carboxylethyl)-l-norvaline Dehydrogenase, domain 2"/>
    <property type="match status" value="2"/>
</dbReference>
<gene>
    <name evidence="3" type="ORF">PGLA1383_LOCUS54145</name>
</gene>
<evidence type="ECO:0000313" key="3">
    <source>
        <dbReference type="EMBL" id="CAE8639083.1"/>
    </source>
</evidence>
<dbReference type="InterPro" id="IPR029154">
    <property type="entry name" value="HIBADH-like_NADP-bd"/>
</dbReference>
<dbReference type="PANTHER" id="PTHR43060">
    <property type="entry name" value="3-HYDROXYISOBUTYRATE DEHYDROGENASE-LIKE 1, MITOCHONDRIAL-RELATED"/>
    <property type="match status" value="1"/>
</dbReference>
<dbReference type="InterPro" id="IPR008927">
    <property type="entry name" value="6-PGluconate_DH-like_C_sf"/>
</dbReference>
<name>A0A813HNT8_POLGL</name>
<feature type="domain" description="6-phosphogluconate dehydrogenase NADP-binding" evidence="1">
    <location>
        <begin position="308"/>
        <end position="463"/>
    </location>
</feature>
<dbReference type="InterPro" id="IPR013328">
    <property type="entry name" value="6PGD_dom2"/>
</dbReference>
<dbReference type="InterPro" id="IPR036291">
    <property type="entry name" value="NAD(P)-bd_dom_sf"/>
</dbReference>
<dbReference type="GO" id="GO:0050661">
    <property type="term" value="F:NADP binding"/>
    <property type="evidence" value="ECO:0007669"/>
    <property type="project" value="InterPro"/>
</dbReference>
<dbReference type="InterPro" id="IPR002204">
    <property type="entry name" value="3-OH-isobutyrate_DH-rel_CS"/>
</dbReference>
<dbReference type="GO" id="GO:0051287">
    <property type="term" value="F:NAD binding"/>
    <property type="evidence" value="ECO:0007669"/>
    <property type="project" value="InterPro"/>
</dbReference>
<dbReference type="Gene3D" id="3.40.50.720">
    <property type="entry name" value="NAD(P)-binding Rossmann-like Domain"/>
    <property type="match status" value="2"/>
</dbReference>
<reference evidence="3" key="1">
    <citation type="submission" date="2021-02" db="EMBL/GenBank/DDBJ databases">
        <authorList>
            <person name="Dougan E. K."/>
            <person name="Rhodes N."/>
            <person name="Thang M."/>
            <person name="Chan C."/>
        </authorList>
    </citation>
    <scope>NUCLEOTIDE SEQUENCE</scope>
</reference>
<dbReference type="Proteomes" id="UP000654075">
    <property type="component" value="Unassembled WGS sequence"/>
</dbReference>
<feature type="domain" description="3-hydroxyisobutyrate dehydrogenase-like NAD-binding" evidence="2">
    <location>
        <begin position="469"/>
        <end position="589"/>
    </location>
</feature>
<evidence type="ECO:0000259" key="1">
    <source>
        <dbReference type="Pfam" id="PF03446"/>
    </source>
</evidence>
<dbReference type="SUPFAM" id="SSF51735">
    <property type="entry name" value="NAD(P)-binding Rossmann-fold domains"/>
    <property type="match status" value="2"/>
</dbReference>
<evidence type="ECO:0000313" key="4">
    <source>
        <dbReference type="Proteomes" id="UP000654075"/>
    </source>
</evidence>
<dbReference type="Pfam" id="PF03446">
    <property type="entry name" value="NAD_binding_2"/>
    <property type="match status" value="2"/>
</dbReference>
<protein>
    <recommendedName>
        <fullName evidence="5">3-hydroxyisobutyrate dehydrogenase</fullName>
    </recommendedName>
</protein>
<dbReference type="InterPro" id="IPR006115">
    <property type="entry name" value="6PGDH_NADP-bd"/>
</dbReference>
<feature type="domain" description="6-phosphogluconate dehydrogenase NADP-binding" evidence="1">
    <location>
        <begin position="1"/>
        <end position="147"/>
    </location>
</feature>
<dbReference type="Pfam" id="PF14833">
    <property type="entry name" value="NAD_binding_11"/>
    <property type="match status" value="2"/>
</dbReference>
<dbReference type="GO" id="GO:0016491">
    <property type="term" value="F:oxidoreductase activity"/>
    <property type="evidence" value="ECO:0007669"/>
    <property type="project" value="InterPro"/>
</dbReference>
<dbReference type="AlphaFoldDB" id="A0A813HNT8"/>